<protein>
    <submittedName>
        <fullName evidence="1">Uncharacterized protein</fullName>
    </submittedName>
</protein>
<gene>
    <name evidence="1" type="ORF">TTEB3V08_LOCUS4639</name>
</gene>
<organism evidence="1">
    <name type="scientific">Timema tahoe</name>
    <dbReference type="NCBI Taxonomy" id="61484"/>
    <lineage>
        <taxon>Eukaryota</taxon>
        <taxon>Metazoa</taxon>
        <taxon>Ecdysozoa</taxon>
        <taxon>Arthropoda</taxon>
        <taxon>Hexapoda</taxon>
        <taxon>Insecta</taxon>
        <taxon>Pterygota</taxon>
        <taxon>Neoptera</taxon>
        <taxon>Polyneoptera</taxon>
        <taxon>Phasmatodea</taxon>
        <taxon>Timematodea</taxon>
        <taxon>Timematoidea</taxon>
        <taxon>Timematidae</taxon>
        <taxon>Timema</taxon>
    </lineage>
</organism>
<sequence>MVTRVWLARRIRLVWFTGDGEVGVKSHGTLNKALVLSGSLVMESGKGFGTQKRNFDEIDRSSFDSFIKRNFDEIDRSGFDSFAKRNFDEIDRSGFGNFVKRIYWLMSRHPAEGR</sequence>
<dbReference type="EMBL" id="OE001345">
    <property type="protein sequence ID" value="CAD7456613.1"/>
    <property type="molecule type" value="Genomic_DNA"/>
</dbReference>
<accession>A0A7R9NU14</accession>
<name>A0A7R9NU14_9NEOP</name>
<evidence type="ECO:0000313" key="1">
    <source>
        <dbReference type="EMBL" id="CAD7456613.1"/>
    </source>
</evidence>
<proteinExistence type="predicted"/>
<reference evidence="1" key="1">
    <citation type="submission" date="2020-11" db="EMBL/GenBank/DDBJ databases">
        <authorList>
            <person name="Tran Van P."/>
        </authorList>
    </citation>
    <scope>NUCLEOTIDE SEQUENCE</scope>
</reference>
<dbReference type="AlphaFoldDB" id="A0A7R9NU14"/>